<dbReference type="AlphaFoldDB" id="A0A951PL48"/>
<dbReference type="EMBL" id="JAHHIF010000019">
    <property type="protein sequence ID" value="MBW4545930.1"/>
    <property type="molecule type" value="Genomic_DNA"/>
</dbReference>
<evidence type="ECO:0000313" key="2">
    <source>
        <dbReference type="Proteomes" id="UP000753908"/>
    </source>
</evidence>
<evidence type="ECO:0000313" key="1">
    <source>
        <dbReference type="EMBL" id="MBW4545930.1"/>
    </source>
</evidence>
<sequence>MTNGRSFGAHEQELLQRFAERRPLALTPQQLAQKWTGISRNEIAFVCQTDISRVNHWLSRGRSYEKPRPYYSQTLALFDIFLEFHEQLPESLKSRYC</sequence>
<proteinExistence type="predicted"/>
<comment type="caution">
    <text evidence="1">The sequence shown here is derived from an EMBL/GenBank/DDBJ whole genome shotgun (WGS) entry which is preliminary data.</text>
</comment>
<name>A0A951PL48_9CYAN</name>
<organism evidence="1 2">
    <name type="scientific">Symplocastrum torsivum CPER-KK1</name>
    <dbReference type="NCBI Taxonomy" id="450513"/>
    <lineage>
        <taxon>Bacteria</taxon>
        <taxon>Bacillati</taxon>
        <taxon>Cyanobacteriota</taxon>
        <taxon>Cyanophyceae</taxon>
        <taxon>Oscillatoriophycideae</taxon>
        <taxon>Oscillatoriales</taxon>
        <taxon>Microcoleaceae</taxon>
        <taxon>Symplocastrum</taxon>
    </lineage>
</organism>
<accession>A0A951PL48</accession>
<protein>
    <submittedName>
        <fullName evidence="1">Helix-turn-helix domain-containing protein</fullName>
    </submittedName>
</protein>
<reference evidence="1" key="1">
    <citation type="submission" date="2021-05" db="EMBL/GenBank/DDBJ databases">
        <authorList>
            <person name="Pietrasiak N."/>
            <person name="Ward R."/>
            <person name="Stajich J.E."/>
            <person name="Kurbessoian T."/>
        </authorList>
    </citation>
    <scope>NUCLEOTIDE SEQUENCE</scope>
    <source>
        <strain evidence="1">CPER-KK1</strain>
    </source>
</reference>
<gene>
    <name evidence="1" type="ORF">KME25_16000</name>
</gene>
<reference evidence="1" key="2">
    <citation type="journal article" date="2022" name="Microbiol. Resour. Announc.">
        <title>Metagenome Sequencing to Explore Phylogenomics of Terrestrial Cyanobacteria.</title>
        <authorList>
            <person name="Ward R.D."/>
            <person name="Stajich J.E."/>
            <person name="Johansen J.R."/>
            <person name="Huntemann M."/>
            <person name="Clum A."/>
            <person name="Foster B."/>
            <person name="Foster B."/>
            <person name="Roux S."/>
            <person name="Palaniappan K."/>
            <person name="Varghese N."/>
            <person name="Mukherjee S."/>
            <person name="Reddy T.B.K."/>
            <person name="Daum C."/>
            <person name="Copeland A."/>
            <person name="Chen I.A."/>
            <person name="Ivanova N.N."/>
            <person name="Kyrpides N.C."/>
            <person name="Shapiro N."/>
            <person name="Eloe-Fadrosh E.A."/>
            <person name="Pietrasiak N."/>
        </authorList>
    </citation>
    <scope>NUCLEOTIDE SEQUENCE</scope>
    <source>
        <strain evidence="1">CPER-KK1</strain>
    </source>
</reference>
<dbReference type="Proteomes" id="UP000753908">
    <property type="component" value="Unassembled WGS sequence"/>
</dbReference>